<dbReference type="OrthoDB" id="8035741at2759"/>
<evidence type="ECO:0000256" key="1">
    <source>
        <dbReference type="ARBA" id="ARBA00022553"/>
    </source>
</evidence>
<evidence type="ECO:0000259" key="3">
    <source>
        <dbReference type="Pfam" id="PF15386"/>
    </source>
</evidence>
<proteinExistence type="predicted"/>
<evidence type="ECO:0000313" key="5">
    <source>
        <dbReference type="Proteomes" id="UP001154078"/>
    </source>
</evidence>
<feature type="region of interest" description="Disordered" evidence="2">
    <location>
        <begin position="1"/>
        <end position="42"/>
    </location>
</feature>
<reference evidence="4" key="1">
    <citation type="submission" date="2021-12" db="EMBL/GenBank/DDBJ databases">
        <authorList>
            <person name="King R."/>
        </authorList>
    </citation>
    <scope>NUCLEOTIDE SEQUENCE</scope>
</reference>
<keyword evidence="1" id="KW-0597">Phosphoprotein</keyword>
<gene>
    <name evidence="4" type="ORF">MELIAE_LOCUS2472</name>
</gene>
<protein>
    <recommendedName>
        <fullName evidence="3">Tantalus-like domain-containing protein</fullName>
    </recommendedName>
</protein>
<feature type="compositionally biased region" description="Basic and acidic residues" evidence="2">
    <location>
        <begin position="18"/>
        <end position="32"/>
    </location>
</feature>
<dbReference type="EMBL" id="OV121142">
    <property type="protein sequence ID" value="CAH0549277.1"/>
    <property type="molecule type" value="Genomic_DNA"/>
</dbReference>
<organism evidence="4 5">
    <name type="scientific">Brassicogethes aeneus</name>
    <name type="common">Rape pollen beetle</name>
    <name type="synonym">Meligethes aeneus</name>
    <dbReference type="NCBI Taxonomy" id="1431903"/>
    <lineage>
        <taxon>Eukaryota</taxon>
        <taxon>Metazoa</taxon>
        <taxon>Ecdysozoa</taxon>
        <taxon>Arthropoda</taxon>
        <taxon>Hexapoda</taxon>
        <taxon>Insecta</taxon>
        <taxon>Pterygota</taxon>
        <taxon>Neoptera</taxon>
        <taxon>Endopterygota</taxon>
        <taxon>Coleoptera</taxon>
        <taxon>Polyphaga</taxon>
        <taxon>Cucujiformia</taxon>
        <taxon>Nitidulidae</taxon>
        <taxon>Meligethinae</taxon>
        <taxon>Brassicogethes</taxon>
    </lineage>
</organism>
<accession>A0A9P0AVD1</accession>
<evidence type="ECO:0000256" key="2">
    <source>
        <dbReference type="SAM" id="MobiDB-lite"/>
    </source>
</evidence>
<sequence length="152" mass="17916">MEGEMDTALASLDLNDGMQKKRLSEEVEEKTSPRRSSRKKIKECDNRRVIIKPKKIDRQKEIKNYYLDKRVKKGSPCLETIFEEPQLVKGKSITISHKKLKRLLNFNTTNLMTKQKTKKRQMKSKKEGIFKPRKKISMDILMDKLSCIKEED</sequence>
<dbReference type="Pfam" id="PF15386">
    <property type="entry name" value="Tantalus"/>
    <property type="match status" value="1"/>
</dbReference>
<feature type="domain" description="Tantalus-like" evidence="3">
    <location>
        <begin position="51"/>
        <end position="99"/>
    </location>
</feature>
<name>A0A9P0AVD1_BRAAE</name>
<dbReference type="InterPro" id="IPR028149">
    <property type="entry name" value="Tantalus-like"/>
</dbReference>
<keyword evidence="5" id="KW-1185">Reference proteome</keyword>
<dbReference type="Proteomes" id="UP001154078">
    <property type="component" value="Chromosome 11"/>
</dbReference>
<evidence type="ECO:0000313" key="4">
    <source>
        <dbReference type="EMBL" id="CAH0549277.1"/>
    </source>
</evidence>
<dbReference type="AlphaFoldDB" id="A0A9P0AVD1"/>